<dbReference type="GO" id="GO:0016787">
    <property type="term" value="F:hydrolase activity"/>
    <property type="evidence" value="ECO:0007669"/>
    <property type="project" value="InterPro"/>
</dbReference>
<evidence type="ECO:0000256" key="1">
    <source>
        <dbReference type="ARBA" id="ARBA00010515"/>
    </source>
</evidence>
<gene>
    <name evidence="3" type="ORF">Ahy_B05g074120</name>
</gene>
<reference evidence="3 4" key="1">
    <citation type="submission" date="2019-01" db="EMBL/GenBank/DDBJ databases">
        <title>Sequencing of cultivated peanut Arachis hypogaea provides insights into genome evolution and oil improvement.</title>
        <authorList>
            <person name="Chen X."/>
        </authorList>
    </citation>
    <scope>NUCLEOTIDE SEQUENCE [LARGE SCALE GENOMIC DNA]</scope>
    <source>
        <strain evidence="4">cv. Fuhuasheng</strain>
        <tissue evidence="3">Leaves</tissue>
    </source>
</reference>
<dbReference type="SUPFAM" id="SSF53474">
    <property type="entry name" value="alpha/beta-Hydrolases"/>
    <property type="match status" value="1"/>
</dbReference>
<protein>
    <recommendedName>
        <fullName evidence="2">Alpha/beta hydrolase fold-3 domain-containing protein</fullName>
    </recommendedName>
</protein>
<dbReference type="STRING" id="3818.A0A444YXY3"/>
<dbReference type="EMBL" id="SDMP01000015">
    <property type="protein sequence ID" value="RYR06802.1"/>
    <property type="molecule type" value="Genomic_DNA"/>
</dbReference>
<comment type="similarity">
    <text evidence="1">Belongs to the 'GDXG' lipolytic enzyme family.</text>
</comment>
<dbReference type="InterPro" id="IPR050466">
    <property type="entry name" value="Carboxylest/Gibb_receptor"/>
</dbReference>
<dbReference type="Pfam" id="PF07859">
    <property type="entry name" value="Abhydrolase_3"/>
    <property type="match status" value="1"/>
</dbReference>
<name>A0A444YXY3_ARAHY</name>
<dbReference type="AlphaFoldDB" id="A0A444YXY3"/>
<evidence type="ECO:0000259" key="2">
    <source>
        <dbReference type="Pfam" id="PF07859"/>
    </source>
</evidence>
<sequence length="333" mass="37524">MSHPLSKSASSPLNSNSTIDDPFKNLGIVRNQDGTITRIIQYPTTPPTQDLINPILTKDLPLNPKNKTWVRIFLPRKALQNQNNSTKLPLIVYYHGGGFIYTSASSTINHDFCSNMSLQLSAVVASVDYRLAPEYRLPAAYDDSVEALHWLRTTDETWVRDYADFSKCYIMGSSAGGNIAYHVGLLVSTTVNSFDFDPLKIRGLILHHPFFGGSQRTESELRSVNDPVLPIGNCDLMWELALPEGAGRDHWYCNPTVVDDDVCFEEIKRLRWKVFVLGCYGDPMIDRMVGLVAMLRRKGVEVVDHFGEGHHGVTYGDPSHEKFFLRIKDFIDI</sequence>
<keyword evidence="4" id="KW-1185">Reference proteome</keyword>
<dbReference type="SMR" id="A0A444YXY3"/>
<evidence type="ECO:0000313" key="3">
    <source>
        <dbReference type="EMBL" id="RYR06802.1"/>
    </source>
</evidence>
<organism evidence="3 4">
    <name type="scientific">Arachis hypogaea</name>
    <name type="common">Peanut</name>
    <dbReference type="NCBI Taxonomy" id="3818"/>
    <lineage>
        <taxon>Eukaryota</taxon>
        <taxon>Viridiplantae</taxon>
        <taxon>Streptophyta</taxon>
        <taxon>Embryophyta</taxon>
        <taxon>Tracheophyta</taxon>
        <taxon>Spermatophyta</taxon>
        <taxon>Magnoliopsida</taxon>
        <taxon>eudicotyledons</taxon>
        <taxon>Gunneridae</taxon>
        <taxon>Pentapetalae</taxon>
        <taxon>rosids</taxon>
        <taxon>fabids</taxon>
        <taxon>Fabales</taxon>
        <taxon>Fabaceae</taxon>
        <taxon>Papilionoideae</taxon>
        <taxon>50 kb inversion clade</taxon>
        <taxon>dalbergioids sensu lato</taxon>
        <taxon>Dalbergieae</taxon>
        <taxon>Pterocarpus clade</taxon>
        <taxon>Arachis</taxon>
    </lineage>
</organism>
<dbReference type="Gramene" id="arahy.Tifrunner.gnm2.ann2.Ah15g526100.1">
    <property type="protein sequence ID" value="arahy.Tifrunner.gnm2.ann2.Ah15g526100.1-CDS-1"/>
    <property type="gene ID" value="arahy.Tifrunner.gnm2.ann2.Ah15g526100"/>
</dbReference>
<dbReference type="OrthoDB" id="408631at2759"/>
<proteinExistence type="inferred from homology"/>
<dbReference type="PANTHER" id="PTHR23024">
    <property type="entry name" value="ARYLACETAMIDE DEACETYLASE"/>
    <property type="match status" value="1"/>
</dbReference>
<feature type="domain" description="Alpha/beta hydrolase fold-3" evidence="2">
    <location>
        <begin position="91"/>
        <end position="307"/>
    </location>
</feature>
<evidence type="ECO:0000313" key="4">
    <source>
        <dbReference type="Proteomes" id="UP000289738"/>
    </source>
</evidence>
<dbReference type="Gene3D" id="3.40.50.1820">
    <property type="entry name" value="alpha/beta hydrolase"/>
    <property type="match status" value="1"/>
</dbReference>
<dbReference type="InterPro" id="IPR029058">
    <property type="entry name" value="AB_hydrolase_fold"/>
</dbReference>
<accession>A0A444YXY3</accession>
<dbReference type="PANTHER" id="PTHR23024:SF546">
    <property type="entry name" value="CARBOXYLESTERASE 120-RELATED"/>
    <property type="match status" value="1"/>
</dbReference>
<comment type="caution">
    <text evidence="3">The sequence shown here is derived from an EMBL/GenBank/DDBJ whole genome shotgun (WGS) entry which is preliminary data.</text>
</comment>
<dbReference type="Proteomes" id="UP000289738">
    <property type="component" value="Chromosome B05"/>
</dbReference>
<dbReference type="InterPro" id="IPR013094">
    <property type="entry name" value="AB_hydrolase_3"/>
</dbReference>